<sequence length="252" mass="28380">MTNSVNDAAAKEVTAIENKMISALTREQFEKIASDEDAWEIMFDTVMDEIDFGNGVIKYCNIDIRNERLGIDIEDMQYASDEDGDVDDVHTSNHKFDEVKFFGVKFPISFDDDDDCDEDRFLDLIGDVVTAKIDEAASDHAASYDDDDDDDGESEWIASLVSRKPVYSGPSNIVGYEFLIRVESGDRAYGVERTMMKTGETWGDGRIVKIYGSEDYHYITVPNVLADALNRVAEVFMEDNLEDEDGDSDDED</sequence>
<gene>
    <name evidence="1" type="ORF">Abor_014_140</name>
</gene>
<dbReference type="Proteomes" id="UP000032670">
    <property type="component" value="Unassembled WGS sequence"/>
</dbReference>
<accession>A0A0D6NK25</accession>
<protein>
    <submittedName>
        <fullName evidence="1">Uncharacterized protein</fullName>
    </submittedName>
</protein>
<evidence type="ECO:0000313" key="1">
    <source>
        <dbReference type="EMBL" id="GAN65975.1"/>
    </source>
</evidence>
<comment type="caution">
    <text evidence="1">The sequence shown here is derived from an EMBL/GenBank/DDBJ whole genome shotgun (WGS) entry which is preliminary data.</text>
</comment>
<accession>A0A6N3SSC2</accession>
<dbReference type="RefSeq" id="WP_048841005.1">
    <property type="nucleotide sequence ID" value="NZ_BAMX01000014.1"/>
</dbReference>
<keyword evidence="2" id="KW-1185">Reference proteome</keyword>
<evidence type="ECO:0000313" key="2">
    <source>
        <dbReference type="Proteomes" id="UP000032670"/>
    </source>
</evidence>
<dbReference type="EMBL" id="BAMX01000014">
    <property type="protein sequence ID" value="GAN65975.1"/>
    <property type="molecule type" value="Genomic_DNA"/>
</dbReference>
<dbReference type="AlphaFoldDB" id="A0A0D6NK25"/>
<dbReference type="STRING" id="1231341.Abor_014_140"/>
<dbReference type="GeneID" id="76204129"/>
<name>A0A0D6NK25_9PROT</name>
<reference evidence="1 2" key="1">
    <citation type="submission" date="2012-11" db="EMBL/GenBank/DDBJ databases">
        <title>Whole genome sequence of Acetobacter orientalis 21F-2.</title>
        <authorList>
            <person name="Azuma Y."/>
            <person name="Higashiura N."/>
            <person name="Hirakawa H."/>
            <person name="Matsushita K."/>
        </authorList>
    </citation>
    <scope>NUCLEOTIDE SEQUENCE [LARGE SCALE GENOMIC DNA]</scope>
    <source>
        <strain evidence="1 2">21F-2</strain>
    </source>
</reference>
<proteinExistence type="predicted"/>
<organism evidence="1 2">
    <name type="scientific">Acetobacter orientalis</name>
    <dbReference type="NCBI Taxonomy" id="146474"/>
    <lineage>
        <taxon>Bacteria</taxon>
        <taxon>Pseudomonadati</taxon>
        <taxon>Pseudomonadota</taxon>
        <taxon>Alphaproteobacteria</taxon>
        <taxon>Acetobacterales</taxon>
        <taxon>Acetobacteraceae</taxon>
        <taxon>Acetobacter</taxon>
    </lineage>
</organism>